<dbReference type="GO" id="GO:0004077">
    <property type="term" value="F:biotin--[biotin carboxyl-carrier protein] ligase activity"/>
    <property type="evidence" value="ECO:0007669"/>
    <property type="project" value="UniProtKB-EC"/>
</dbReference>
<proteinExistence type="predicted"/>
<evidence type="ECO:0000313" key="2">
    <source>
        <dbReference type="EMBL" id="SPZ98180.1"/>
    </source>
</evidence>
<evidence type="ECO:0000259" key="1">
    <source>
        <dbReference type="Pfam" id="PF08279"/>
    </source>
</evidence>
<dbReference type="Gene3D" id="1.10.10.10">
    <property type="entry name" value="Winged helix-like DNA-binding domain superfamily/Winged helix DNA-binding domain"/>
    <property type="match status" value="1"/>
</dbReference>
<dbReference type="InterPro" id="IPR013196">
    <property type="entry name" value="HTH_11"/>
</dbReference>
<feature type="domain" description="Helix-turn-helix type 11" evidence="1">
    <location>
        <begin position="6"/>
        <end position="47"/>
    </location>
</feature>
<evidence type="ECO:0000313" key="3">
    <source>
        <dbReference type="Proteomes" id="UP000249913"/>
    </source>
</evidence>
<sequence>MSKYSQDVLQLLYKNKPNYISGQSIAESLNISRTAVKKVIDQLKFRGM</sequence>
<organism evidence="2 3">
    <name type="scientific">Staphylococcus aureus</name>
    <dbReference type="NCBI Taxonomy" id="1280"/>
    <lineage>
        <taxon>Bacteria</taxon>
        <taxon>Bacillati</taxon>
        <taxon>Bacillota</taxon>
        <taxon>Bacilli</taxon>
        <taxon>Bacillales</taxon>
        <taxon>Staphylococcaceae</taxon>
        <taxon>Staphylococcus</taxon>
    </lineage>
</organism>
<dbReference type="EC" id="6.3.4.15" evidence="2"/>
<name>A0A2X2M8N5_STAAU</name>
<protein>
    <submittedName>
        <fullName evidence="2">Biotin-protein ligase / Biotin operon repressor</fullName>
        <ecNumber evidence="2">6.3.4.15</ecNumber>
    </submittedName>
</protein>
<dbReference type="InterPro" id="IPR036390">
    <property type="entry name" value="WH_DNA-bd_sf"/>
</dbReference>
<dbReference type="Pfam" id="PF08279">
    <property type="entry name" value="HTH_11"/>
    <property type="match status" value="1"/>
</dbReference>
<dbReference type="AlphaFoldDB" id="A0A2X2M8N5"/>
<dbReference type="EMBL" id="UAUX01000007">
    <property type="protein sequence ID" value="SPZ98180.1"/>
    <property type="molecule type" value="Genomic_DNA"/>
</dbReference>
<keyword evidence="2" id="KW-0436">Ligase</keyword>
<reference evidence="2 3" key="1">
    <citation type="submission" date="2018-06" db="EMBL/GenBank/DDBJ databases">
        <authorList>
            <consortium name="Pathogen Informatics"/>
            <person name="Doyle S."/>
        </authorList>
    </citation>
    <scope>NUCLEOTIDE SEQUENCE [LARGE SCALE GENOMIC DNA]</scope>
    <source>
        <strain evidence="2 3">NCTC7878</strain>
    </source>
</reference>
<accession>A0A2X2M8N5</accession>
<dbReference type="Proteomes" id="UP000249913">
    <property type="component" value="Unassembled WGS sequence"/>
</dbReference>
<dbReference type="InterPro" id="IPR036388">
    <property type="entry name" value="WH-like_DNA-bd_sf"/>
</dbReference>
<gene>
    <name evidence="2" type="ORF">NCTC7878_01570</name>
</gene>
<dbReference type="SUPFAM" id="SSF46785">
    <property type="entry name" value="Winged helix' DNA-binding domain"/>
    <property type="match status" value="1"/>
</dbReference>